<name>A0AAP0DLC7_9ASTR</name>
<dbReference type="InterPro" id="IPR029480">
    <property type="entry name" value="Transpos_assoc"/>
</dbReference>
<comment type="caution">
    <text evidence="4">The sequence shown here is derived from an EMBL/GenBank/DDBJ whole genome shotgun (WGS) entry which is preliminary data.</text>
</comment>
<dbReference type="Pfam" id="PF13963">
    <property type="entry name" value="Transpos_assoc"/>
    <property type="match status" value="1"/>
</dbReference>
<feature type="domain" description="DUF4216" evidence="1">
    <location>
        <begin position="864"/>
        <end position="927"/>
    </location>
</feature>
<dbReference type="Proteomes" id="UP001408789">
    <property type="component" value="Unassembled WGS sequence"/>
</dbReference>
<dbReference type="PANTHER" id="PTHR10775">
    <property type="entry name" value="OS08G0208400 PROTEIN"/>
    <property type="match status" value="1"/>
</dbReference>
<sequence length="987" mass="114195">MDKSWMKTSRTTQSYADGVKSFLLFAVTNLESNEIPCPCVNCLNHYTFKADDVEFHLFSKGFDQTYRRWDKHGEIDEPAGEELHTESFFDSGVPLDAAETIKMVRATEENFDEDHEKFQERLMDAEKPLYEGCHTFTKLSALVHLLNLKTKHGGSDKLFNELLVLLKQMLPEGNEIVKNTYEAKKILKSMGAGYTKIHVCINDCILYRKENKDLTVCPTCGESRLKRLFQVKTTAEDLRWHATSSKTPGVLRHPSDSPAWKAIDDKYPEIADDPRSLRLGISTDGVDVNRGNRNHSMWPVLSVIYNLPPWLCMKRKFIMLSLLISGAPGNDIDVFLEPLIDHLELLFEAGVETYDAYAQEQFTLRAVVLWTINDYPALGTLCGCPYSGFRGCVVCREETKCIRLPFSAKQCYAGQRRYLPYTHAFRKQTEAFNGKQELEVAADPMTGEQIYNEVQQIRNKWRKGLRCTDSEILETSTGRGGKIDKRKRKNKEKPPYWKKFNIWFRRLRYWRHNSVQHCIDFMHIKKNVAESLVGTLLNLPRKTKDGLNARKDLNFLGLRPELQPKQNKNNIVLPAASYTLQKDEKEKFCDTLYNLKVPQGYCSNFSSLVSLKDKKLVGLKSHDYHMLMQRFLPIAIRSVMPEPTRYAIIRLYFFFKSICSKEINVEELDKLQADLCVTLCLLEKYFPPSFFDVMLHLTVHLTREHSSADGSPGSAGRSVEVSPELLSKAHLFVLLNTPEIEHYIEEHMKFLEKEHPGSRLNNLTKKQSTTFGKWLRNKVEKEMAESSETISETVRWISHGPHISVRKYEVYDINGYSFRTKFRDGRVYQNSGVGVEVNDMHISNEVLTYGRKPYYGVLKEIWLLDYHIKTIPLFMCDWVENTQGVKKDSLGYTLVNLKRLGHKEDPFIFASQAQQLFYVKDQLDKKLHIVFMTPPRNYRDYYEDDANEEFSTVVFPHNDNVLPSVDARHNVYHRANCTGMILRKTTD</sequence>
<gene>
    <name evidence="4" type="ORF">SSX86_007456</name>
</gene>
<dbReference type="InterPro" id="IPR004242">
    <property type="entry name" value="Transposase_21"/>
</dbReference>
<proteinExistence type="predicted"/>
<dbReference type="InterPro" id="IPR025312">
    <property type="entry name" value="DUF4216"/>
</dbReference>
<feature type="domain" description="Transposase-associated" evidence="3">
    <location>
        <begin position="3"/>
        <end position="74"/>
    </location>
</feature>
<protein>
    <recommendedName>
        <fullName evidence="6">Transposase</fullName>
    </recommendedName>
</protein>
<evidence type="ECO:0000259" key="1">
    <source>
        <dbReference type="Pfam" id="PF13952"/>
    </source>
</evidence>
<feature type="domain" description="DUF4218" evidence="2">
    <location>
        <begin position="658"/>
        <end position="704"/>
    </location>
</feature>
<organism evidence="4 5">
    <name type="scientific">Deinandra increscens subsp. villosa</name>
    <dbReference type="NCBI Taxonomy" id="3103831"/>
    <lineage>
        <taxon>Eukaryota</taxon>
        <taxon>Viridiplantae</taxon>
        <taxon>Streptophyta</taxon>
        <taxon>Embryophyta</taxon>
        <taxon>Tracheophyta</taxon>
        <taxon>Spermatophyta</taxon>
        <taxon>Magnoliopsida</taxon>
        <taxon>eudicotyledons</taxon>
        <taxon>Gunneridae</taxon>
        <taxon>Pentapetalae</taxon>
        <taxon>asterids</taxon>
        <taxon>campanulids</taxon>
        <taxon>Asterales</taxon>
        <taxon>Asteraceae</taxon>
        <taxon>Asteroideae</taxon>
        <taxon>Heliantheae alliance</taxon>
        <taxon>Madieae</taxon>
        <taxon>Madiinae</taxon>
        <taxon>Deinandra</taxon>
    </lineage>
</organism>
<dbReference type="PANTHER" id="PTHR10775:SF179">
    <property type="entry name" value="TRANSPOSON, EN_SPM-LIKE, TRANSPOSASE-ASSOCIATED DOMAIN PROTEIN"/>
    <property type="match status" value="1"/>
</dbReference>
<evidence type="ECO:0000313" key="5">
    <source>
        <dbReference type="Proteomes" id="UP001408789"/>
    </source>
</evidence>
<dbReference type="InterPro" id="IPR025452">
    <property type="entry name" value="DUF4218"/>
</dbReference>
<evidence type="ECO:0000259" key="3">
    <source>
        <dbReference type="Pfam" id="PF13963"/>
    </source>
</evidence>
<dbReference type="Pfam" id="PF13952">
    <property type="entry name" value="DUF4216"/>
    <property type="match status" value="1"/>
</dbReference>
<dbReference type="Pfam" id="PF13960">
    <property type="entry name" value="DUF4218"/>
    <property type="match status" value="1"/>
</dbReference>
<evidence type="ECO:0000259" key="2">
    <source>
        <dbReference type="Pfam" id="PF13960"/>
    </source>
</evidence>
<evidence type="ECO:0000313" key="4">
    <source>
        <dbReference type="EMBL" id="KAK9073133.1"/>
    </source>
</evidence>
<evidence type="ECO:0008006" key="6">
    <source>
        <dbReference type="Google" id="ProtNLM"/>
    </source>
</evidence>
<dbReference type="AlphaFoldDB" id="A0AAP0DLC7"/>
<keyword evidence="5" id="KW-1185">Reference proteome</keyword>
<dbReference type="Pfam" id="PF02992">
    <property type="entry name" value="Transposase_21"/>
    <property type="match status" value="1"/>
</dbReference>
<reference evidence="4 5" key="1">
    <citation type="submission" date="2024-04" db="EMBL/GenBank/DDBJ databases">
        <title>The reference genome of an endangered Asteraceae, Deinandra increscens subsp. villosa, native to the Central Coast of California.</title>
        <authorList>
            <person name="Guilliams M."/>
            <person name="Hasenstab-Lehman K."/>
            <person name="Meyer R."/>
            <person name="Mcevoy S."/>
        </authorList>
    </citation>
    <scope>NUCLEOTIDE SEQUENCE [LARGE SCALE GENOMIC DNA]</scope>
    <source>
        <tissue evidence="4">Leaf</tissue>
    </source>
</reference>
<dbReference type="EMBL" id="JBCNJP010000009">
    <property type="protein sequence ID" value="KAK9073133.1"/>
    <property type="molecule type" value="Genomic_DNA"/>
</dbReference>
<accession>A0AAP0DLC7</accession>